<name>A0A9X2UBQ8_9BACT</name>
<dbReference type="EMBL" id="JANUBB010000025">
    <property type="protein sequence ID" value="MCS3953380.1"/>
    <property type="molecule type" value="Genomic_DNA"/>
</dbReference>
<dbReference type="AlphaFoldDB" id="A0A9X2UBQ8"/>
<proteinExistence type="predicted"/>
<sequence>MNTASLSAHDKGIYYEVQDLEKRGWNVKADLPLSDHSQPPLIAGKRRPDIIATKRGGRRIVEIKTELRLRSKQLKTFRRSAGQRAQVKFYGRVVNAVGQRIESFGNPPGDTLG</sequence>
<evidence type="ECO:0000313" key="1">
    <source>
        <dbReference type="EMBL" id="MCS3953380.1"/>
    </source>
</evidence>
<reference evidence="1" key="1">
    <citation type="submission" date="2022-08" db="EMBL/GenBank/DDBJ databases">
        <title>Genomic Encyclopedia of Type Strains, Phase V (KMG-V): Genome sequencing to study the core and pangenomes of soil and plant-associated prokaryotes.</title>
        <authorList>
            <person name="Whitman W."/>
        </authorList>
    </citation>
    <scope>NUCLEOTIDE SEQUENCE</scope>
    <source>
        <strain evidence="1">SP2017</strain>
    </source>
</reference>
<protein>
    <submittedName>
        <fullName evidence="1">Uncharacterized protein</fullName>
    </submittedName>
</protein>
<comment type="caution">
    <text evidence="1">The sequence shown here is derived from an EMBL/GenBank/DDBJ whole genome shotgun (WGS) entry which is preliminary data.</text>
</comment>
<organism evidence="1 2">
    <name type="scientific">Salinibacter ruber</name>
    <dbReference type="NCBI Taxonomy" id="146919"/>
    <lineage>
        <taxon>Bacteria</taxon>
        <taxon>Pseudomonadati</taxon>
        <taxon>Rhodothermota</taxon>
        <taxon>Rhodothermia</taxon>
        <taxon>Rhodothermales</taxon>
        <taxon>Salinibacteraceae</taxon>
        <taxon>Salinibacter</taxon>
    </lineage>
</organism>
<gene>
    <name evidence="1" type="ORF">GGP83_003355</name>
</gene>
<dbReference type="Proteomes" id="UP001155010">
    <property type="component" value="Unassembled WGS sequence"/>
</dbReference>
<accession>A0A9X2UBQ8</accession>
<evidence type="ECO:0000313" key="2">
    <source>
        <dbReference type="Proteomes" id="UP001155010"/>
    </source>
</evidence>